<keyword evidence="1" id="KW-1133">Transmembrane helix</keyword>
<comment type="caution">
    <text evidence="2">The sequence shown here is derived from an EMBL/GenBank/DDBJ whole genome shotgun (WGS) entry which is preliminary data.</text>
</comment>
<reference evidence="2 3" key="1">
    <citation type="submission" date="2019-10" db="EMBL/GenBank/DDBJ databases">
        <title>Assembly and Annotation for the nematode Trichostrongylus colubriformis.</title>
        <authorList>
            <person name="Martin J."/>
        </authorList>
    </citation>
    <scope>NUCLEOTIDE SEQUENCE [LARGE SCALE GENOMIC DNA]</scope>
    <source>
        <strain evidence="2">G859</strain>
        <tissue evidence="2">Whole worm</tissue>
    </source>
</reference>
<name>A0AAN8ERW2_TRICO</name>
<evidence type="ECO:0000256" key="1">
    <source>
        <dbReference type="SAM" id="Phobius"/>
    </source>
</evidence>
<protein>
    <submittedName>
        <fullName evidence="2">Uncharacterized protein</fullName>
    </submittedName>
</protein>
<dbReference type="Proteomes" id="UP001331761">
    <property type="component" value="Unassembled WGS sequence"/>
</dbReference>
<proteinExistence type="predicted"/>
<keyword evidence="1" id="KW-0472">Membrane</keyword>
<feature type="transmembrane region" description="Helical" evidence="1">
    <location>
        <begin position="28"/>
        <end position="48"/>
    </location>
</feature>
<gene>
    <name evidence="2" type="ORF">GCK32_009286</name>
</gene>
<accession>A0AAN8ERW2</accession>
<evidence type="ECO:0000313" key="2">
    <source>
        <dbReference type="EMBL" id="KAK5964747.1"/>
    </source>
</evidence>
<keyword evidence="1" id="KW-0812">Transmembrane</keyword>
<evidence type="ECO:0000313" key="3">
    <source>
        <dbReference type="Proteomes" id="UP001331761"/>
    </source>
</evidence>
<sequence>MLNPAEFSRLSPPDEDVHAHLSIDMSTIGFACFFFPSLLLTAVALVHVNDIIEPWEGNNDTKTQFLIENMELLRNGSYYYNYRNPETGIIDSGVIES</sequence>
<dbReference type="EMBL" id="WIXE01025374">
    <property type="protein sequence ID" value="KAK5964747.1"/>
    <property type="molecule type" value="Genomic_DNA"/>
</dbReference>
<keyword evidence="3" id="KW-1185">Reference proteome</keyword>
<organism evidence="2 3">
    <name type="scientific">Trichostrongylus colubriformis</name>
    <name type="common">Black scour worm</name>
    <dbReference type="NCBI Taxonomy" id="6319"/>
    <lineage>
        <taxon>Eukaryota</taxon>
        <taxon>Metazoa</taxon>
        <taxon>Ecdysozoa</taxon>
        <taxon>Nematoda</taxon>
        <taxon>Chromadorea</taxon>
        <taxon>Rhabditida</taxon>
        <taxon>Rhabditina</taxon>
        <taxon>Rhabditomorpha</taxon>
        <taxon>Strongyloidea</taxon>
        <taxon>Trichostrongylidae</taxon>
        <taxon>Trichostrongylus</taxon>
    </lineage>
</organism>
<dbReference type="AlphaFoldDB" id="A0AAN8ERW2"/>